<name>X1AMH7_9ZZZZ</name>
<proteinExistence type="predicted"/>
<feature type="transmembrane region" description="Helical" evidence="1">
    <location>
        <begin position="9"/>
        <end position="30"/>
    </location>
</feature>
<keyword evidence="1" id="KW-0472">Membrane</keyword>
<gene>
    <name evidence="2" type="ORF">S01H4_24205</name>
</gene>
<accession>X1AMH7</accession>
<evidence type="ECO:0000256" key="1">
    <source>
        <dbReference type="SAM" id="Phobius"/>
    </source>
</evidence>
<reference evidence="2" key="1">
    <citation type="journal article" date="2014" name="Front. Microbiol.">
        <title>High frequency of phylogenetically diverse reductive dehalogenase-homologous genes in deep subseafloor sedimentary metagenomes.</title>
        <authorList>
            <person name="Kawai M."/>
            <person name="Futagami T."/>
            <person name="Toyoda A."/>
            <person name="Takaki Y."/>
            <person name="Nishi S."/>
            <person name="Hori S."/>
            <person name="Arai W."/>
            <person name="Tsubouchi T."/>
            <person name="Morono Y."/>
            <person name="Uchiyama I."/>
            <person name="Ito T."/>
            <person name="Fujiyama A."/>
            <person name="Inagaki F."/>
            <person name="Takami H."/>
        </authorList>
    </citation>
    <scope>NUCLEOTIDE SEQUENCE</scope>
    <source>
        <strain evidence="2">Expedition CK06-06</strain>
    </source>
</reference>
<keyword evidence="1" id="KW-0812">Transmembrane</keyword>
<evidence type="ECO:0000313" key="2">
    <source>
        <dbReference type="EMBL" id="GAG83814.1"/>
    </source>
</evidence>
<organism evidence="2">
    <name type="scientific">marine sediment metagenome</name>
    <dbReference type="NCBI Taxonomy" id="412755"/>
    <lineage>
        <taxon>unclassified sequences</taxon>
        <taxon>metagenomes</taxon>
        <taxon>ecological metagenomes</taxon>
    </lineage>
</organism>
<comment type="caution">
    <text evidence="2">The sequence shown here is derived from an EMBL/GenBank/DDBJ whole genome shotgun (WGS) entry which is preliminary data.</text>
</comment>
<dbReference type="EMBL" id="BART01011341">
    <property type="protein sequence ID" value="GAG83814.1"/>
    <property type="molecule type" value="Genomic_DNA"/>
</dbReference>
<keyword evidence="1" id="KW-1133">Transmembrane helix</keyword>
<protein>
    <submittedName>
        <fullName evidence="2">Uncharacterized protein</fullName>
    </submittedName>
</protein>
<sequence length="139" mass="16464">MTSILEKSLLLGFSIFLLTIFSSILIPFLGEIEDFNISRRNDKESYMFFIDEINHAILSTINNPEELYIKTINYPNNFNITVHDYFVICEFLYENVFYDKILVYNTSFFNCNFHGIPPQTYFLNVSYQMTQIFIKITSI</sequence>
<dbReference type="AlphaFoldDB" id="X1AMH7"/>